<reference evidence="2 3" key="1">
    <citation type="submission" date="2019-01" db="EMBL/GenBank/DDBJ databases">
        <title>Sequencing of cultivated peanut Arachis hypogaea provides insights into genome evolution and oil improvement.</title>
        <authorList>
            <person name="Chen X."/>
        </authorList>
    </citation>
    <scope>NUCLEOTIDE SEQUENCE [LARGE SCALE GENOMIC DNA]</scope>
    <source>
        <strain evidence="3">cv. Fuhuasheng</strain>
        <tissue evidence="2">Leaves</tissue>
    </source>
</reference>
<feature type="compositionally biased region" description="Low complexity" evidence="1">
    <location>
        <begin position="1"/>
        <end position="14"/>
    </location>
</feature>
<protein>
    <submittedName>
        <fullName evidence="2">Uncharacterized protein</fullName>
    </submittedName>
</protein>
<accession>A0A444YM65</accession>
<feature type="region of interest" description="Disordered" evidence="1">
    <location>
        <begin position="1"/>
        <end position="20"/>
    </location>
</feature>
<comment type="caution">
    <text evidence="2">The sequence shown here is derived from an EMBL/GenBank/DDBJ whole genome shotgun (WGS) entry which is preliminary data.</text>
</comment>
<evidence type="ECO:0000313" key="3">
    <source>
        <dbReference type="Proteomes" id="UP000289738"/>
    </source>
</evidence>
<feature type="region of interest" description="Disordered" evidence="1">
    <location>
        <begin position="268"/>
        <end position="341"/>
    </location>
</feature>
<dbReference type="Proteomes" id="UP000289738">
    <property type="component" value="Chromosome B06"/>
</dbReference>
<keyword evidence="3" id="KW-1185">Reference proteome</keyword>
<sequence length="380" mass="43935">MANSSTSSTSQNASKTRKPFHFRAKIKVQNIQVIVRRNLRQNTIKLSIKNLKRKQSNNTQQKMVARNQTKDLKCATHLLSDKFRNMSEEKKAIVRDLGFGGLMHIPPLRVDHQLLRELANNFKLGENRLKTGYGSFQITPKTIGHALGINATGDLFSEKVEYKKLSDDDKIIFRRFQGKTLKSLTDEMMERQRRGMPDVQEDIHPLYIDGVSFANDDKQYIACKKRAERPPKPWIANWTKEQLVERMTAEREEILYVLNNDCLPSRIDSRKRKKSQERSDSDSESESESSDESEESSPVEKEKKKKKTKTTLKKTQPKKKKVVVEDSPPEEDQYFDGERYEISSDELDEWLRQNVDKSAAEGENQADLRSTEGRYVSSET</sequence>
<feature type="region of interest" description="Disordered" evidence="1">
    <location>
        <begin position="353"/>
        <end position="380"/>
    </location>
</feature>
<name>A0A444YM65_ARAHY</name>
<evidence type="ECO:0000313" key="2">
    <source>
        <dbReference type="EMBL" id="RYR02949.1"/>
    </source>
</evidence>
<dbReference type="AlphaFoldDB" id="A0A444YM65"/>
<gene>
    <name evidence="2" type="ORF">Ahy_B06g081775</name>
</gene>
<feature type="compositionally biased region" description="Basic residues" evidence="1">
    <location>
        <begin position="303"/>
        <end position="321"/>
    </location>
</feature>
<evidence type="ECO:0000256" key="1">
    <source>
        <dbReference type="SAM" id="MobiDB-lite"/>
    </source>
</evidence>
<organism evidence="2 3">
    <name type="scientific">Arachis hypogaea</name>
    <name type="common">Peanut</name>
    <dbReference type="NCBI Taxonomy" id="3818"/>
    <lineage>
        <taxon>Eukaryota</taxon>
        <taxon>Viridiplantae</taxon>
        <taxon>Streptophyta</taxon>
        <taxon>Embryophyta</taxon>
        <taxon>Tracheophyta</taxon>
        <taxon>Spermatophyta</taxon>
        <taxon>Magnoliopsida</taxon>
        <taxon>eudicotyledons</taxon>
        <taxon>Gunneridae</taxon>
        <taxon>Pentapetalae</taxon>
        <taxon>rosids</taxon>
        <taxon>fabids</taxon>
        <taxon>Fabales</taxon>
        <taxon>Fabaceae</taxon>
        <taxon>Papilionoideae</taxon>
        <taxon>50 kb inversion clade</taxon>
        <taxon>dalbergioids sensu lato</taxon>
        <taxon>Dalbergieae</taxon>
        <taxon>Pterocarpus clade</taxon>
        <taxon>Arachis</taxon>
    </lineage>
</organism>
<proteinExistence type="predicted"/>
<dbReference type="EMBL" id="SDMP01000016">
    <property type="protein sequence ID" value="RYR02949.1"/>
    <property type="molecule type" value="Genomic_DNA"/>
</dbReference>
<feature type="compositionally biased region" description="Acidic residues" evidence="1">
    <location>
        <begin position="282"/>
        <end position="297"/>
    </location>
</feature>